<gene>
    <name evidence="1" type="ORF">QBC38DRAFT_378583</name>
</gene>
<evidence type="ECO:0000313" key="2">
    <source>
        <dbReference type="Proteomes" id="UP001301958"/>
    </source>
</evidence>
<reference evidence="1" key="1">
    <citation type="journal article" date="2023" name="Mol. Phylogenet. Evol.">
        <title>Genome-scale phylogeny and comparative genomics of the fungal order Sordariales.</title>
        <authorList>
            <person name="Hensen N."/>
            <person name="Bonometti L."/>
            <person name="Westerberg I."/>
            <person name="Brannstrom I.O."/>
            <person name="Guillou S."/>
            <person name="Cros-Aarteil S."/>
            <person name="Calhoun S."/>
            <person name="Haridas S."/>
            <person name="Kuo A."/>
            <person name="Mondo S."/>
            <person name="Pangilinan J."/>
            <person name="Riley R."/>
            <person name="LaButti K."/>
            <person name="Andreopoulos B."/>
            <person name="Lipzen A."/>
            <person name="Chen C."/>
            <person name="Yan M."/>
            <person name="Daum C."/>
            <person name="Ng V."/>
            <person name="Clum A."/>
            <person name="Steindorff A."/>
            <person name="Ohm R.A."/>
            <person name="Martin F."/>
            <person name="Silar P."/>
            <person name="Natvig D.O."/>
            <person name="Lalanne C."/>
            <person name="Gautier V."/>
            <person name="Ament-Velasquez S.L."/>
            <person name="Kruys A."/>
            <person name="Hutchinson M.I."/>
            <person name="Powell A.J."/>
            <person name="Barry K."/>
            <person name="Miller A.N."/>
            <person name="Grigoriev I.V."/>
            <person name="Debuchy R."/>
            <person name="Gladieux P."/>
            <person name="Hiltunen Thoren M."/>
            <person name="Johannesson H."/>
        </authorList>
    </citation>
    <scope>NUCLEOTIDE SEQUENCE</scope>
    <source>
        <strain evidence="1">CBS 990.96</strain>
    </source>
</reference>
<name>A0AAN6YL00_9PEZI</name>
<comment type="caution">
    <text evidence="1">The sequence shown here is derived from an EMBL/GenBank/DDBJ whole genome shotgun (WGS) entry which is preliminary data.</text>
</comment>
<evidence type="ECO:0000313" key="1">
    <source>
        <dbReference type="EMBL" id="KAK4220646.1"/>
    </source>
</evidence>
<keyword evidence="2" id="KW-1185">Reference proteome</keyword>
<organism evidence="1 2">
    <name type="scientific">Podospora fimiseda</name>
    <dbReference type="NCBI Taxonomy" id="252190"/>
    <lineage>
        <taxon>Eukaryota</taxon>
        <taxon>Fungi</taxon>
        <taxon>Dikarya</taxon>
        <taxon>Ascomycota</taxon>
        <taxon>Pezizomycotina</taxon>
        <taxon>Sordariomycetes</taxon>
        <taxon>Sordariomycetidae</taxon>
        <taxon>Sordariales</taxon>
        <taxon>Podosporaceae</taxon>
        <taxon>Podospora</taxon>
    </lineage>
</organism>
<dbReference type="Proteomes" id="UP001301958">
    <property type="component" value="Unassembled WGS sequence"/>
</dbReference>
<feature type="non-terminal residue" evidence="1">
    <location>
        <position position="1"/>
    </location>
</feature>
<accession>A0AAN6YL00</accession>
<proteinExistence type="predicted"/>
<sequence>VLKALIKLSKQTAAPTVVHLEKPPKFDGKDLSKFRPWWAKVEAYIRSYASGFSTDQHKIDWVGSLLIDKAAGFHESRVRYCRDIRQPDNWPAYVQAIKARYQDPNAKHRSLNKMKELRYKNDTQQYMTELLDLNEEVL</sequence>
<dbReference type="AlphaFoldDB" id="A0AAN6YL00"/>
<dbReference type="EMBL" id="MU865677">
    <property type="protein sequence ID" value="KAK4220646.1"/>
    <property type="molecule type" value="Genomic_DNA"/>
</dbReference>
<protein>
    <submittedName>
        <fullName evidence="1">Uncharacterized protein</fullName>
    </submittedName>
</protein>
<reference evidence="1" key="2">
    <citation type="submission" date="2023-05" db="EMBL/GenBank/DDBJ databases">
        <authorList>
            <consortium name="Lawrence Berkeley National Laboratory"/>
            <person name="Steindorff A."/>
            <person name="Hensen N."/>
            <person name="Bonometti L."/>
            <person name="Westerberg I."/>
            <person name="Brannstrom I.O."/>
            <person name="Guillou S."/>
            <person name="Cros-Aarteil S."/>
            <person name="Calhoun S."/>
            <person name="Haridas S."/>
            <person name="Kuo A."/>
            <person name="Mondo S."/>
            <person name="Pangilinan J."/>
            <person name="Riley R."/>
            <person name="Labutti K."/>
            <person name="Andreopoulos B."/>
            <person name="Lipzen A."/>
            <person name="Chen C."/>
            <person name="Yanf M."/>
            <person name="Daum C."/>
            <person name="Ng V."/>
            <person name="Clum A."/>
            <person name="Ohm R."/>
            <person name="Martin F."/>
            <person name="Silar P."/>
            <person name="Natvig D."/>
            <person name="Lalanne C."/>
            <person name="Gautier V."/>
            <person name="Ament-Velasquez S.L."/>
            <person name="Kruys A."/>
            <person name="Hutchinson M.I."/>
            <person name="Powell A.J."/>
            <person name="Barry K."/>
            <person name="Miller A.N."/>
            <person name="Grigoriev I.V."/>
            <person name="Debuchy R."/>
            <person name="Gladieux P."/>
            <person name="Thoren M.H."/>
            <person name="Johannesson H."/>
        </authorList>
    </citation>
    <scope>NUCLEOTIDE SEQUENCE</scope>
    <source>
        <strain evidence="1">CBS 990.96</strain>
    </source>
</reference>